<reference evidence="2 3" key="1">
    <citation type="submission" date="2016-10" db="EMBL/GenBank/DDBJ databases">
        <authorList>
            <person name="Varghese N."/>
            <person name="Submissions S."/>
        </authorList>
    </citation>
    <scope>NUCLEOTIDE SEQUENCE [LARGE SCALE GENOMIC DNA]</scope>
    <source>
        <strain evidence="2 3">DSM 20748</strain>
    </source>
</reference>
<gene>
    <name evidence="2" type="ORF">SAMN04488081_2388</name>
</gene>
<dbReference type="PANTHER" id="PTHR35531:SF1">
    <property type="entry name" value="INNER MEMBRANE PROTEIN YBCI-RELATED"/>
    <property type="match status" value="1"/>
</dbReference>
<keyword evidence="1" id="KW-0812">Transmembrane</keyword>
<evidence type="ECO:0000313" key="3">
    <source>
        <dbReference type="Proteomes" id="UP000198647"/>
    </source>
</evidence>
<proteinExistence type="predicted"/>
<dbReference type="RefSeq" id="WP_093107957.1">
    <property type="nucleotide sequence ID" value="NZ_FNOS01000006.1"/>
</dbReference>
<dbReference type="EMBL" id="FNOS01000006">
    <property type="protein sequence ID" value="SDY21960.1"/>
    <property type="molecule type" value="Genomic_DNA"/>
</dbReference>
<evidence type="ECO:0000256" key="1">
    <source>
        <dbReference type="SAM" id="Phobius"/>
    </source>
</evidence>
<dbReference type="InterPro" id="IPR007404">
    <property type="entry name" value="YdjM-like"/>
</dbReference>
<comment type="caution">
    <text evidence="2">The sequence shown here is derived from an EMBL/GenBank/DDBJ whole genome shotgun (WGS) entry which is preliminary data.</text>
</comment>
<organism evidence="2 3">
    <name type="scientific">Salimicrobium album</name>
    <dbReference type="NCBI Taxonomy" id="50717"/>
    <lineage>
        <taxon>Bacteria</taxon>
        <taxon>Bacillati</taxon>
        <taxon>Bacillota</taxon>
        <taxon>Bacilli</taxon>
        <taxon>Bacillales</taxon>
        <taxon>Bacillaceae</taxon>
        <taxon>Salimicrobium</taxon>
    </lineage>
</organism>
<keyword evidence="1" id="KW-0472">Membrane</keyword>
<feature type="transmembrane region" description="Helical" evidence="1">
    <location>
        <begin position="62"/>
        <end position="83"/>
    </location>
</feature>
<keyword evidence="1" id="KW-1133">Transmembrane helix</keyword>
<dbReference type="PANTHER" id="PTHR35531">
    <property type="entry name" value="INNER MEMBRANE PROTEIN YBCI-RELATED"/>
    <property type="match status" value="1"/>
</dbReference>
<accession>A0A1H3I2M9</accession>
<dbReference type="Proteomes" id="UP000198647">
    <property type="component" value="Unassembled WGS sequence"/>
</dbReference>
<feature type="transmembrane region" description="Helical" evidence="1">
    <location>
        <begin position="113"/>
        <end position="131"/>
    </location>
</feature>
<sequence>MMAPGHQVVGFTFGVAAVTMLPALPFLPERPLEVIAFFLFVLFGALVPDIDTPRSKLGRKFWRILITIFTITLIVYLFAPSFFDTYREPLKTFVMLLLPVLLMIRGHRKMTHSLFFLLFLVVYSYFVQWLLGLPWYYFGGLITGSASHLFADYITKRGIPLFYPFSKTHYSFFITFRTGSIVEKILTFLLVIVNVWYLLLAL</sequence>
<evidence type="ECO:0000313" key="2">
    <source>
        <dbReference type="EMBL" id="SDY21960.1"/>
    </source>
</evidence>
<name>A0A1H3I2M9_9BACI</name>
<feature type="transmembrane region" description="Helical" evidence="1">
    <location>
        <begin position="89"/>
        <end position="106"/>
    </location>
</feature>
<dbReference type="Pfam" id="PF04307">
    <property type="entry name" value="YdjM"/>
    <property type="match status" value="1"/>
</dbReference>
<protein>
    <submittedName>
        <fullName evidence="2">Inner membrane protein</fullName>
    </submittedName>
</protein>
<keyword evidence="3" id="KW-1185">Reference proteome</keyword>
<feature type="transmembrane region" description="Helical" evidence="1">
    <location>
        <begin position="7"/>
        <end position="28"/>
    </location>
</feature>
<feature type="transmembrane region" description="Helical" evidence="1">
    <location>
        <begin position="34"/>
        <end position="50"/>
    </location>
</feature>
<feature type="transmembrane region" description="Helical" evidence="1">
    <location>
        <begin position="176"/>
        <end position="199"/>
    </location>
</feature>